<dbReference type="AlphaFoldDB" id="A0A4V1ENT3"/>
<accession>A0A4V1ENT3</accession>
<dbReference type="Proteomes" id="UP000316316">
    <property type="component" value="Unassembled WGS sequence"/>
</dbReference>
<name>A0A4V1ENT3_ENTAV</name>
<gene>
    <name evidence="1" type="ORF">AUF17_22035</name>
</gene>
<dbReference type="InterPro" id="IPR013022">
    <property type="entry name" value="Xyl_isomerase-like_TIM-brl"/>
</dbReference>
<dbReference type="GO" id="GO:0016853">
    <property type="term" value="F:isomerase activity"/>
    <property type="evidence" value="ECO:0007669"/>
    <property type="project" value="UniProtKB-KW"/>
</dbReference>
<comment type="caution">
    <text evidence="1">The sequence shown here is derived from an EMBL/GenBank/DDBJ whole genome shotgun (WGS) entry which is preliminary data.</text>
</comment>
<evidence type="ECO:0000313" key="2">
    <source>
        <dbReference type="Proteomes" id="UP000316316"/>
    </source>
</evidence>
<dbReference type="PANTHER" id="PTHR12110">
    <property type="entry name" value="HYDROXYPYRUVATE ISOMERASE"/>
    <property type="match status" value="1"/>
</dbReference>
<evidence type="ECO:0000313" key="1">
    <source>
        <dbReference type="EMBL" id="TRZ29361.1"/>
    </source>
</evidence>
<dbReference type="EMBL" id="PDXQ01000002">
    <property type="protein sequence ID" value="TRZ29361.1"/>
    <property type="molecule type" value="Genomic_DNA"/>
</dbReference>
<proteinExistence type="predicted"/>
<keyword evidence="1" id="KW-0413">Isomerase</keyword>
<dbReference type="Gene3D" id="3.20.20.150">
    <property type="entry name" value="Divalent-metal-dependent TIM barrel enzymes"/>
    <property type="match status" value="1"/>
</dbReference>
<dbReference type="PANTHER" id="PTHR12110:SF53">
    <property type="entry name" value="BLR5974 PROTEIN"/>
    <property type="match status" value="1"/>
</dbReference>
<dbReference type="InterPro" id="IPR050312">
    <property type="entry name" value="IolE/XylAMocC-like"/>
</dbReference>
<dbReference type="InterPro" id="IPR036237">
    <property type="entry name" value="Xyl_isomerase-like_sf"/>
</dbReference>
<protein>
    <submittedName>
        <fullName evidence="1">Sugar phosphate isomerase/epimerase</fullName>
    </submittedName>
</protein>
<dbReference type="Pfam" id="PF01261">
    <property type="entry name" value="AP_endonuc_2"/>
    <property type="match status" value="1"/>
</dbReference>
<dbReference type="SUPFAM" id="SSF51658">
    <property type="entry name" value="Xylose isomerase-like"/>
    <property type="match status" value="1"/>
</dbReference>
<sequence length="326" mass="37646">MMSTIKRGVSLYSYQDEFYTGKMTLEDCIREAAKTGATGIEFLPEQMLPTFPNISDDFVKQWHEWLEKYGVEPVAYDAFLDNKLFANRMLTTSENVDMMKRDLKIANRLGCKILRTLVSTPLEVVKQSLPYAEEANVKIALEVHAPFTFGTPWFEERLDYIKESGTKWFSIMPDFGIFTKRIGSIFQDAYIRKGGTPEIIKLVSDNYEKGINRDETFESVSKMKNATEADKAFAEFCRHFVYTDPEILVNNMPYISHIHGKFYDITEDLQETSIPYHDVITTLKNAGYNGYICSEYEGNRHIQDYMEVDSIEQVKRHQALLKNVIG</sequence>
<reference evidence="1 2" key="1">
    <citation type="submission" date="2017-10" db="EMBL/GenBank/DDBJ databases">
        <title>FDA dAtabase for Regulatory Grade micrObial Sequences (FDA-ARGOS): Supporting development and validation of Infectious Disease Dx tests.</title>
        <authorList>
            <person name="Campos J."/>
            <person name="Goldberg B."/>
            <person name="Tallon L.J."/>
            <person name="Sadzewicz L."/>
            <person name="Sengamalay N."/>
            <person name="Ott S."/>
            <person name="Godinez A."/>
            <person name="Nagaraj S."/>
            <person name="Vyas G."/>
            <person name="Aluvathingal J."/>
            <person name="Nadendla S."/>
            <person name="Geyer C."/>
            <person name="Nandy P."/>
            <person name="Hobson J."/>
            <person name="Sichtig H."/>
        </authorList>
    </citation>
    <scope>NUCLEOTIDE SEQUENCE [LARGE SCALE GENOMIC DNA]</scope>
    <source>
        <strain evidence="1 2">FDAARGOS_185</strain>
    </source>
</reference>
<organism evidence="1 2">
    <name type="scientific">Enterococcus avium</name>
    <name type="common">Streptococcus avium</name>
    <dbReference type="NCBI Taxonomy" id="33945"/>
    <lineage>
        <taxon>Bacteria</taxon>
        <taxon>Bacillati</taxon>
        <taxon>Bacillota</taxon>
        <taxon>Bacilli</taxon>
        <taxon>Lactobacillales</taxon>
        <taxon>Enterococcaceae</taxon>
        <taxon>Enterococcus</taxon>
    </lineage>
</organism>